<dbReference type="Proteomes" id="UP000027178">
    <property type="component" value="Unassembled WGS sequence"/>
</dbReference>
<comment type="caution">
    <text evidence="2">The sequence shown here is derived from an EMBL/GenBank/DDBJ whole genome shotgun (WGS) entry which is preliminary data.</text>
</comment>
<evidence type="ECO:0000256" key="1">
    <source>
        <dbReference type="SAM" id="MobiDB-lite"/>
    </source>
</evidence>
<keyword evidence="3" id="KW-1185">Reference proteome</keyword>
<dbReference type="AlphaFoldDB" id="A0A066Z4Q1"/>
<evidence type="ECO:0000313" key="2">
    <source>
        <dbReference type="EMBL" id="KDN85326.1"/>
    </source>
</evidence>
<name>A0A066Z4Q1_9ACTN</name>
<dbReference type="HOGENOM" id="CLU_2954413_0_0_11"/>
<accession>A0A066Z4Q1</accession>
<feature type="region of interest" description="Disordered" evidence="1">
    <location>
        <begin position="1"/>
        <end position="44"/>
    </location>
</feature>
<evidence type="ECO:0000313" key="3">
    <source>
        <dbReference type="Proteomes" id="UP000027178"/>
    </source>
</evidence>
<gene>
    <name evidence="2" type="ORF">KCH_29070</name>
</gene>
<protein>
    <submittedName>
        <fullName evidence="2">Uncharacterized protein</fullName>
    </submittedName>
</protein>
<reference evidence="2 3" key="1">
    <citation type="submission" date="2014-05" db="EMBL/GenBank/DDBJ databases">
        <title>Draft Genome Sequence of Kitasatospora cheerisanensis KCTC 2395.</title>
        <authorList>
            <person name="Nam D.H."/>
        </authorList>
    </citation>
    <scope>NUCLEOTIDE SEQUENCE [LARGE SCALE GENOMIC DNA]</scope>
    <source>
        <strain evidence="2 3">KCTC 2395</strain>
    </source>
</reference>
<proteinExistence type="predicted"/>
<organism evidence="2 3">
    <name type="scientific">Kitasatospora cheerisanensis KCTC 2395</name>
    <dbReference type="NCBI Taxonomy" id="1348663"/>
    <lineage>
        <taxon>Bacteria</taxon>
        <taxon>Bacillati</taxon>
        <taxon>Actinomycetota</taxon>
        <taxon>Actinomycetes</taxon>
        <taxon>Kitasatosporales</taxon>
        <taxon>Streptomycetaceae</taxon>
        <taxon>Kitasatospora</taxon>
    </lineage>
</organism>
<sequence length="59" mass="6019">MAESPRRGAAAGARGRPAALVEPAGPSVRGAGAASATISSLPHPRTRFDHCAWRLLTLA</sequence>
<feature type="compositionally biased region" description="Low complexity" evidence="1">
    <location>
        <begin position="7"/>
        <end position="19"/>
    </location>
</feature>
<dbReference type="EMBL" id="JNBY01000085">
    <property type="protein sequence ID" value="KDN85326.1"/>
    <property type="molecule type" value="Genomic_DNA"/>
</dbReference>